<organism evidence="2 3">
    <name type="scientific">Mycobacteroides abscessus subsp. massiliense</name>
    <dbReference type="NCBI Taxonomy" id="1962118"/>
    <lineage>
        <taxon>Bacteria</taxon>
        <taxon>Bacillati</taxon>
        <taxon>Actinomycetota</taxon>
        <taxon>Actinomycetes</taxon>
        <taxon>Mycobacteriales</taxon>
        <taxon>Mycobacteriaceae</taxon>
        <taxon>Mycobacteroides</taxon>
        <taxon>Mycobacteroides abscessus</taxon>
    </lineage>
</organism>
<name>A0A1U2AB07_9MYCO</name>
<feature type="region of interest" description="Disordered" evidence="1">
    <location>
        <begin position="84"/>
        <end position="124"/>
    </location>
</feature>
<dbReference type="EMBL" id="FVGW01000002">
    <property type="protein sequence ID" value="SKL82600.1"/>
    <property type="molecule type" value="Genomic_DNA"/>
</dbReference>
<sequence length="124" mass="13638">MAEPDEDEAVVRPFAAFLQELNKGRVHDELSKGLHALLAAVKATGKKGSLTLTLTVAQEKKTPMLIIDDDVTPKLPKPDRTRSLWFVDKNGNPTRSDPNQLDFNSIQAVPTPVPAEDNPRKEAN</sequence>
<feature type="compositionally biased region" description="Polar residues" evidence="1">
    <location>
        <begin position="91"/>
        <end position="108"/>
    </location>
</feature>
<evidence type="ECO:0000313" key="3">
    <source>
        <dbReference type="Proteomes" id="UP000190074"/>
    </source>
</evidence>
<dbReference type="Proteomes" id="UP000190074">
    <property type="component" value="Unassembled WGS sequence"/>
</dbReference>
<reference evidence="2 3" key="1">
    <citation type="submission" date="2016-11" db="EMBL/GenBank/DDBJ databases">
        <authorList>
            <consortium name="Pathogen Informatics"/>
        </authorList>
    </citation>
    <scope>NUCLEOTIDE SEQUENCE [LARGE SCALE GENOMIC DNA]</scope>
    <source>
        <strain evidence="2 3">911</strain>
    </source>
</reference>
<dbReference type="RefSeq" id="WP_109556882.1">
    <property type="nucleotide sequence ID" value="NZ_FVGW01000002.1"/>
</dbReference>
<evidence type="ECO:0000313" key="2">
    <source>
        <dbReference type="EMBL" id="SKL82600.1"/>
    </source>
</evidence>
<accession>A0A1U2AB07</accession>
<gene>
    <name evidence="2" type="ORF">SAMEA2259716_01763</name>
</gene>
<dbReference type="AlphaFoldDB" id="A0A1U2AB07"/>
<proteinExistence type="predicted"/>
<evidence type="ECO:0000256" key="1">
    <source>
        <dbReference type="SAM" id="MobiDB-lite"/>
    </source>
</evidence>
<protein>
    <submittedName>
        <fullName evidence="2">Uncharacterized protein</fullName>
    </submittedName>
</protein>